<dbReference type="AlphaFoldDB" id="A0A9P1KBR1"/>
<feature type="domain" description="HTH crp-type" evidence="5">
    <location>
        <begin position="150"/>
        <end position="227"/>
    </location>
</feature>
<organism evidence="6 7">
    <name type="scientific">Limnospira indica PCC 8005</name>
    <dbReference type="NCBI Taxonomy" id="376219"/>
    <lineage>
        <taxon>Bacteria</taxon>
        <taxon>Bacillati</taxon>
        <taxon>Cyanobacteriota</taxon>
        <taxon>Cyanophyceae</taxon>
        <taxon>Oscillatoriophycideae</taxon>
        <taxon>Oscillatoriales</taxon>
        <taxon>Sirenicapillariaceae</taxon>
        <taxon>Limnospira</taxon>
    </lineage>
</organism>
<dbReference type="EMBL" id="FO818640">
    <property type="protein sequence ID" value="CDM92648.1"/>
    <property type="molecule type" value="Genomic_DNA"/>
</dbReference>
<feature type="domain" description="Cyclic nucleotide-binding" evidence="4">
    <location>
        <begin position="16"/>
        <end position="136"/>
    </location>
</feature>
<dbReference type="InterPro" id="IPR036390">
    <property type="entry name" value="WH_DNA-bd_sf"/>
</dbReference>
<dbReference type="Pfam" id="PF00027">
    <property type="entry name" value="cNMP_binding"/>
    <property type="match status" value="1"/>
</dbReference>
<dbReference type="PANTHER" id="PTHR24567:SF74">
    <property type="entry name" value="HTH-TYPE TRANSCRIPTIONAL REGULATOR ARCR"/>
    <property type="match status" value="1"/>
</dbReference>
<dbReference type="GO" id="GO:0005829">
    <property type="term" value="C:cytosol"/>
    <property type="evidence" value="ECO:0007669"/>
    <property type="project" value="TreeGrafter"/>
</dbReference>
<dbReference type="InterPro" id="IPR012318">
    <property type="entry name" value="HTH_CRP"/>
</dbReference>
<dbReference type="Pfam" id="PF13545">
    <property type="entry name" value="HTH_Crp_2"/>
    <property type="match status" value="1"/>
</dbReference>
<dbReference type="SMART" id="SM00100">
    <property type="entry name" value="cNMP"/>
    <property type="match status" value="1"/>
</dbReference>
<gene>
    <name evidence="6" type="primary">norR</name>
    <name evidence="6" type="ORF">ARTHRO_10321</name>
</gene>
<proteinExistence type="predicted"/>
<reference evidence="6 7" key="1">
    <citation type="submission" date="2014-02" db="EMBL/GenBank/DDBJ databases">
        <authorList>
            <person name="Genoscope - CEA"/>
        </authorList>
    </citation>
    <scope>NUCLEOTIDE SEQUENCE [LARGE SCALE GENOMIC DNA]</scope>
    <source>
        <strain evidence="6 7">PCC 8005</strain>
    </source>
</reference>
<evidence type="ECO:0000259" key="5">
    <source>
        <dbReference type="PROSITE" id="PS51063"/>
    </source>
</evidence>
<evidence type="ECO:0000256" key="2">
    <source>
        <dbReference type="ARBA" id="ARBA00023125"/>
    </source>
</evidence>
<dbReference type="PROSITE" id="PS50042">
    <property type="entry name" value="CNMP_BINDING_3"/>
    <property type="match status" value="1"/>
</dbReference>
<dbReference type="CDD" id="cd00038">
    <property type="entry name" value="CAP_ED"/>
    <property type="match status" value="1"/>
</dbReference>
<evidence type="ECO:0000256" key="1">
    <source>
        <dbReference type="ARBA" id="ARBA00023015"/>
    </source>
</evidence>
<dbReference type="GO" id="GO:0003677">
    <property type="term" value="F:DNA binding"/>
    <property type="evidence" value="ECO:0007669"/>
    <property type="project" value="UniProtKB-KW"/>
</dbReference>
<dbReference type="InterPro" id="IPR000595">
    <property type="entry name" value="cNMP-bd_dom"/>
</dbReference>
<evidence type="ECO:0000313" key="6">
    <source>
        <dbReference type="EMBL" id="CDM92648.1"/>
    </source>
</evidence>
<keyword evidence="1" id="KW-0805">Transcription regulation</keyword>
<dbReference type="SMART" id="SM00419">
    <property type="entry name" value="HTH_CRP"/>
    <property type="match status" value="1"/>
</dbReference>
<protein>
    <submittedName>
        <fullName evidence="6">Transcriptional regulator, Crp/Fnr family, Cyclic nucleotide-binding domain</fullName>
    </submittedName>
</protein>
<evidence type="ECO:0000313" key="7">
    <source>
        <dbReference type="Proteomes" id="UP000032946"/>
    </source>
</evidence>
<dbReference type="Proteomes" id="UP000032946">
    <property type="component" value="Chromosome"/>
</dbReference>
<dbReference type="InterPro" id="IPR014710">
    <property type="entry name" value="RmlC-like_jellyroll"/>
</dbReference>
<name>A0A9P1KBR1_9CYAN</name>
<dbReference type="InterPro" id="IPR036388">
    <property type="entry name" value="WH-like_DNA-bd_sf"/>
</dbReference>
<sequence length="238" mass="26418">MIDPLLLNNWLSQTLLFSGLSESEVMPFTQIAKIQNFAKSEMVFNQGNPAIGFFIVKMGKVKVFKVSANGKEQIVHIFQLGDYFAEVPALDGQPFPNSAAALEPTELVFFPRELFLKVLHQSPTVSVNLLTSLCQHLRELTSLIDSLSFQDVPQRLADYLLNLSNRDFQQINSGRETDRLVTLDINKGELASLLGTIPATLSRAFAKLSQKGLIAVNGSQIQILNHQGLQEFSQSLID</sequence>
<dbReference type="GO" id="GO:0003700">
    <property type="term" value="F:DNA-binding transcription factor activity"/>
    <property type="evidence" value="ECO:0007669"/>
    <property type="project" value="TreeGrafter"/>
</dbReference>
<dbReference type="PROSITE" id="PS51063">
    <property type="entry name" value="HTH_CRP_2"/>
    <property type="match status" value="1"/>
</dbReference>
<dbReference type="Gene3D" id="2.60.120.10">
    <property type="entry name" value="Jelly Rolls"/>
    <property type="match status" value="1"/>
</dbReference>
<dbReference type="RefSeq" id="WP_008056642.1">
    <property type="nucleotide sequence ID" value="NZ_FO818640.1"/>
</dbReference>
<dbReference type="SUPFAM" id="SSF46785">
    <property type="entry name" value="Winged helix' DNA-binding domain"/>
    <property type="match status" value="1"/>
</dbReference>
<dbReference type="InterPro" id="IPR050397">
    <property type="entry name" value="Env_Response_Regulators"/>
</dbReference>
<evidence type="ECO:0000259" key="4">
    <source>
        <dbReference type="PROSITE" id="PS50042"/>
    </source>
</evidence>
<evidence type="ECO:0000256" key="3">
    <source>
        <dbReference type="ARBA" id="ARBA00023163"/>
    </source>
</evidence>
<keyword evidence="2" id="KW-0238">DNA-binding</keyword>
<keyword evidence="7" id="KW-1185">Reference proteome</keyword>
<dbReference type="SUPFAM" id="SSF51206">
    <property type="entry name" value="cAMP-binding domain-like"/>
    <property type="match status" value="1"/>
</dbReference>
<keyword evidence="3" id="KW-0804">Transcription</keyword>
<accession>A0A9P1KBR1</accession>
<dbReference type="Gene3D" id="1.10.10.10">
    <property type="entry name" value="Winged helix-like DNA-binding domain superfamily/Winged helix DNA-binding domain"/>
    <property type="match status" value="1"/>
</dbReference>
<dbReference type="PANTHER" id="PTHR24567">
    <property type="entry name" value="CRP FAMILY TRANSCRIPTIONAL REGULATORY PROTEIN"/>
    <property type="match status" value="1"/>
</dbReference>
<dbReference type="InterPro" id="IPR018490">
    <property type="entry name" value="cNMP-bd_dom_sf"/>
</dbReference>